<keyword evidence="2 8" id="KW-0597">Phosphoprotein</keyword>
<feature type="domain" description="Response regulatory" evidence="10">
    <location>
        <begin position="318"/>
        <end position="432"/>
    </location>
</feature>
<protein>
    <submittedName>
        <fullName evidence="11">Response regulator</fullName>
    </submittedName>
</protein>
<dbReference type="InterPro" id="IPR014402">
    <property type="entry name" value="Sig_transdc_resp-reg_Skn7"/>
</dbReference>
<dbReference type="Pfam" id="PF00072">
    <property type="entry name" value="Response_reg"/>
    <property type="match status" value="1"/>
</dbReference>
<dbReference type="PROSITE" id="PS00434">
    <property type="entry name" value="HSF_DOMAIN"/>
    <property type="match status" value="1"/>
</dbReference>
<comment type="subcellular location">
    <subcellularLocation>
        <location evidence="1">Nucleus</location>
    </subcellularLocation>
</comment>
<feature type="modified residue" description="4-aspartylphosphate" evidence="8">
    <location>
        <position position="368"/>
    </location>
</feature>
<feature type="region of interest" description="Disordered" evidence="9">
    <location>
        <begin position="230"/>
        <end position="259"/>
    </location>
</feature>
<keyword evidence="12" id="KW-1185">Reference proteome</keyword>
<dbReference type="AlphaFoldDB" id="A0A6A7BWK2"/>
<dbReference type="PANTHER" id="PTHR45339:SF1">
    <property type="entry name" value="HYBRID SIGNAL TRANSDUCTION HISTIDINE KINASE J"/>
    <property type="match status" value="1"/>
</dbReference>
<evidence type="ECO:0000256" key="1">
    <source>
        <dbReference type="ARBA" id="ARBA00004123"/>
    </source>
</evidence>
<reference evidence="11" key="1">
    <citation type="journal article" date="2020" name="Stud. Mycol.">
        <title>101 Dothideomycetes genomes: a test case for predicting lifestyles and emergence of pathogens.</title>
        <authorList>
            <person name="Haridas S."/>
            <person name="Albert R."/>
            <person name="Binder M."/>
            <person name="Bloem J."/>
            <person name="Labutti K."/>
            <person name="Salamov A."/>
            <person name="Andreopoulos B."/>
            <person name="Baker S."/>
            <person name="Barry K."/>
            <person name="Bills G."/>
            <person name="Bluhm B."/>
            <person name="Cannon C."/>
            <person name="Castanera R."/>
            <person name="Culley D."/>
            <person name="Daum C."/>
            <person name="Ezra D."/>
            <person name="Gonzalez J."/>
            <person name="Henrissat B."/>
            <person name="Kuo A."/>
            <person name="Liang C."/>
            <person name="Lipzen A."/>
            <person name="Lutzoni F."/>
            <person name="Magnuson J."/>
            <person name="Mondo S."/>
            <person name="Nolan M."/>
            <person name="Ohm R."/>
            <person name="Pangilinan J."/>
            <person name="Park H.-J."/>
            <person name="Ramirez L."/>
            <person name="Alfaro M."/>
            <person name="Sun H."/>
            <person name="Tritt A."/>
            <person name="Yoshinaga Y."/>
            <person name="Zwiers L.-H."/>
            <person name="Turgeon B."/>
            <person name="Goodwin S."/>
            <person name="Spatafora J."/>
            <person name="Crous P."/>
            <person name="Grigoriev I."/>
        </authorList>
    </citation>
    <scope>NUCLEOTIDE SEQUENCE</scope>
    <source>
        <strain evidence="11">CBS 480.64</strain>
    </source>
</reference>
<dbReference type="SUPFAM" id="SSF52172">
    <property type="entry name" value="CheY-like"/>
    <property type="match status" value="1"/>
</dbReference>
<dbReference type="PANTHER" id="PTHR45339">
    <property type="entry name" value="HYBRID SIGNAL TRANSDUCTION HISTIDINE KINASE J"/>
    <property type="match status" value="1"/>
</dbReference>
<dbReference type="EMBL" id="MU006001">
    <property type="protein sequence ID" value="KAF2858868.1"/>
    <property type="molecule type" value="Genomic_DNA"/>
</dbReference>
<dbReference type="Gene3D" id="3.40.50.2300">
    <property type="match status" value="1"/>
</dbReference>
<evidence type="ECO:0000256" key="8">
    <source>
        <dbReference type="PROSITE-ProRule" id="PRU00169"/>
    </source>
</evidence>
<dbReference type="Pfam" id="PF00447">
    <property type="entry name" value="HSF_DNA-bind"/>
    <property type="match status" value="1"/>
</dbReference>
<dbReference type="InterPro" id="IPR036388">
    <property type="entry name" value="WH-like_DNA-bd_sf"/>
</dbReference>
<dbReference type="InterPro" id="IPR001789">
    <property type="entry name" value="Sig_transdc_resp-reg_receiver"/>
</dbReference>
<keyword evidence="6" id="KW-0804">Transcription</keyword>
<dbReference type="InterPro" id="IPR036390">
    <property type="entry name" value="WH_DNA-bd_sf"/>
</dbReference>
<evidence type="ECO:0000256" key="4">
    <source>
        <dbReference type="ARBA" id="ARBA00023015"/>
    </source>
</evidence>
<dbReference type="GO" id="GO:0003700">
    <property type="term" value="F:DNA-binding transcription factor activity"/>
    <property type="evidence" value="ECO:0007669"/>
    <property type="project" value="InterPro"/>
</dbReference>
<keyword evidence="3" id="KW-0902">Two-component regulatory system</keyword>
<organism evidence="11 12">
    <name type="scientific">Piedraia hortae CBS 480.64</name>
    <dbReference type="NCBI Taxonomy" id="1314780"/>
    <lineage>
        <taxon>Eukaryota</taxon>
        <taxon>Fungi</taxon>
        <taxon>Dikarya</taxon>
        <taxon>Ascomycota</taxon>
        <taxon>Pezizomycotina</taxon>
        <taxon>Dothideomycetes</taxon>
        <taxon>Dothideomycetidae</taxon>
        <taxon>Capnodiales</taxon>
        <taxon>Piedraiaceae</taxon>
        <taxon>Piedraia</taxon>
    </lineage>
</organism>
<evidence type="ECO:0000256" key="6">
    <source>
        <dbReference type="ARBA" id="ARBA00023163"/>
    </source>
</evidence>
<dbReference type="GO" id="GO:0043565">
    <property type="term" value="F:sequence-specific DNA binding"/>
    <property type="evidence" value="ECO:0007669"/>
    <property type="project" value="InterPro"/>
</dbReference>
<gene>
    <name evidence="11" type="ORF">K470DRAFT_201448</name>
</gene>
<dbReference type="InterPro" id="IPR011006">
    <property type="entry name" value="CheY-like_superfamily"/>
</dbReference>
<dbReference type="Proteomes" id="UP000799421">
    <property type="component" value="Unassembled WGS sequence"/>
</dbReference>
<dbReference type="PRINTS" id="PR00056">
    <property type="entry name" value="HSFDOMAIN"/>
</dbReference>
<dbReference type="Gene3D" id="1.10.10.10">
    <property type="entry name" value="Winged helix-like DNA-binding domain superfamily/Winged helix DNA-binding domain"/>
    <property type="match status" value="1"/>
</dbReference>
<dbReference type="FunFam" id="1.10.10.10:FF:000027">
    <property type="entry name" value="Heat shock transcription factor 1"/>
    <property type="match status" value="1"/>
</dbReference>
<keyword evidence="7" id="KW-0539">Nucleus</keyword>
<name>A0A6A7BWK2_9PEZI</name>
<feature type="non-terminal residue" evidence="11">
    <location>
        <position position="447"/>
    </location>
</feature>
<dbReference type="InterPro" id="IPR000232">
    <property type="entry name" value="HSF_DNA-bd"/>
</dbReference>
<dbReference type="SMART" id="SM00415">
    <property type="entry name" value="HSF"/>
    <property type="match status" value="1"/>
</dbReference>
<evidence type="ECO:0000256" key="3">
    <source>
        <dbReference type="ARBA" id="ARBA00023012"/>
    </source>
</evidence>
<keyword evidence="5" id="KW-0238">DNA-binding</keyword>
<evidence type="ECO:0000313" key="11">
    <source>
        <dbReference type="EMBL" id="KAF2858868.1"/>
    </source>
</evidence>
<dbReference type="PROSITE" id="PS50110">
    <property type="entry name" value="RESPONSE_REGULATORY"/>
    <property type="match status" value="1"/>
</dbReference>
<dbReference type="PIRSF" id="PIRSF002595">
    <property type="entry name" value="RR_SKN7"/>
    <property type="match status" value="1"/>
</dbReference>
<evidence type="ECO:0000256" key="7">
    <source>
        <dbReference type="ARBA" id="ARBA00023242"/>
    </source>
</evidence>
<dbReference type="FunFam" id="3.40.50.2300:FF:000212">
    <property type="entry name" value="Stress response regulator/HFS transcription factor"/>
    <property type="match status" value="1"/>
</dbReference>
<dbReference type="GO" id="GO:0005634">
    <property type="term" value="C:nucleus"/>
    <property type="evidence" value="ECO:0007669"/>
    <property type="project" value="UniProtKB-SubCell"/>
</dbReference>
<feature type="non-terminal residue" evidence="11">
    <location>
        <position position="1"/>
    </location>
</feature>
<evidence type="ECO:0000256" key="2">
    <source>
        <dbReference type="ARBA" id="ARBA00022553"/>
    </source>
</evidence>
<dbReference type="SUPFAM" id="SSF46785">
    <property type="entry name" value="Winged helix' DNA-binding domain"/>
    <property type="match status" value="1"/>
</dbReference>
<evidence type="ECO:0000313" key="12">
    <source>
        <dbReference type="Proteomes" id="UP000799421"/>
    </source>
</evidence>
<dbReference type="OrthoDB" id="424572at2759"/>
<proteinExistence type="predicted"/>
<accession>A0A6A7BWK2</accession>
<evidence type="ECO:0000259" key="10">
    <source>
        <dbReference type="PROSITE" id="PS50110"/>
    </source>
</evidence>
<keyword evidence="4" id="KW-0805">Transcription regulation</keyword>
<evidence type="ECO:0000256" key="9">
    <source>
        <dbReference type="SAM" id="MobiDB-lite"/>
    </source>
</evidence>
<dbReference type="GO" id="GO:0000156">
    <property type="term" value="F:phosphorelay response regulator activity"/>
    <property type="evidence" value="ECO:0007669"/>
    <property type="project" value="InterPro"/>
</dbReference>
<evidence type="ECO:0000256" key="5">
    <source>
        <dbReference type="ARBA" id="ARBA00023125"/>
    </source>
</evidence>
<dbReference type="CDD" id="cd17546">
    <property type="entry name" value="REC_hyHK_CKI1_RcsC-like"/>
    <property type="match status" value="1"/>
</dbReference>
<dbReference type="SMART" id="SM00448">
    <property type="entry name" value="REC"/>
    <property type="match status" value="1"/>
</dbReference>
<sequence length="447" mass="50441">RMLENPQDESVVRWGNDGNSFVVLENEKFTKHILPKHFKHSNFASFVRQLNKYDFHKVRHNNDEGGVSPYGPGAWEFMHPDFRMNNKDALDNIRRKAPAPRKLNVRSEETASQHLHTLQERFNELQSLYSMQCQELHHLRKVAANHETIMGNILNFLISNQKRQEGKPVPFATETANTESNEGADNEGVSIATLEQAIKMLGHYNGEQSVSSRPLEQMSEVQARLHAAITPPPDFSQRNVPPSPHAGPQSAKSSISYGDLDRMAYPPPVGMRMFPDPYALAAKQPPPPPPPPAVPFHVADVSVKKESVDAKHWVRRPRVLLVEDDPTCQRISTKFLEAFQCSIETALDGSEAVARLDGRAKYDLILMDIIMPNLDGISATHLIRQFDSTPIIAMTSNIRHDDINMYFQHGMNDVLPKPFTKDGLFNLLEKHMAHLKKPSSEVRPALP</sequence>